<dbReference type="InterPro" id="IPR052914">
    <property type="entry name" value="Aldehyde_Oxdr_Iron-Sulfur"/>
</dbReference>
<organism evidence="8 9">
    <name type="scientific">Mycolicibacterium hodleri</name>
    <dbReference type="NCBI Taxonomy" id="49897"/>
    <lineage>
        <taxon>Bacteria</taxon>
        <taxon>Bacillati</taxon>
        <taxon>Actinomycetota</taxon>
        <taxon>Actinomycetes</taxon>
        <taxon>Mycobacteriales</taxon>
        <taxon>Mycobacteriaceae</taxon>
        <taxon>Mycolicibacterium</taxon>
    </lineage>
</organism>
<dbReference type="Gene3D" id="3.10.20.30">
    <property type="match status" value="1"/>
</dbReference>
<gene>
    <name evidence="8" type="ORF">D8S82_13810</name>
</gene>
<dbReference type="InterPro" id="IPR001041">
    <property type="entry name" value="2Fe-2S_ferredoxin-type"/>
</dbReference>
<dbReference type="SUPFAM" id="SSF47741">
    <property type="entry name" value="CO dehydrogenase ISP C-domain like"/>
    <property type="match status" value="1"/>
</dbReference>
<evidence type="ECO:0000313" key="9">
    <source>
        <dbReference type="Proteomes" id="UP000315759"/>
    </source>
</evidence>
<dbReference type="InterPro" id="IPR002888">
    <property type="entry name" value="2Fe-2S-bd"/>
</dbReference>
<dbReference type="InterPro" id="IPR036884">
    <property type="entry name" value="2Fe-2S-bd_dom_sf"/>
</dbReference>
<evidence type="ECO:0000256" key="5">
    <source>
        <dbReference type="ARBA" id="ARBA00023014"/>
    </source>
</evidence>
<dbReference type="FunFam" id="3.10.20.30:FF:000020">
    <property type="entry name" value="Xanthine dehydrogenase iron-sulfur subunit"/>
    <property type="match status" value="1"/>
</dbReference>
<sequence length="175" mass="18376">MRDVTLSVNGESRTVAADVRSTLLDLLRETLHLTGTKKGCDHGLCGACTVAVDGERVVSCLTLAASVDGSEVLTVEGIADGDQLHPLQQAFVDCDGFQCGFCTSGQISSAHAMLHEHARGDLSTASFEAGRATVCHGPKVLSDDEIRERMAGNICRCGAYANIVEAIAGLAKEQK</sequence>
<evidence type="ECO:0000259" key="7">
    <source>
        <dbReference type="PROSITE" id="PS51085"/>
    </source>
</evidence>
<dbReference type="Pfam" id="PF01799">
    <property type="entry name" value="Fer2_2"/>
    <property type="match status" value="1"/>
</dbReference>
<dbReference type="GO" id="GO:0046872">
    <property type="term" value="F:metal ion binding"/>
    <property type="evidence" value="ECO:0007669"/>
    <property type="project" value="UniProtKB-KW"/>
</dbReference>
<evidence type="ECO:0000256" key="4">
    <source>
        <dbReference type="ARBA" id="ARBA00023004"/>
    </source>
</evidence>
<dbReference type="GO" id="GO:0051537">
    <property type="term" value="F:2 iron, 2 sulfur cluster binding"/>
    <property type="evidence" value="ECO:0007669"/>
    <property type="project" value="UniProtKB-KW"/>
</dbReference>
<dbReference type="RefSeq" id="WP_142552635.1">
    <property type="nucleotide sequence ID" value="NZ_VIFX01000015.1"/>
</dbReference>
<keyword evidence="3" id="KW-0560">Oxidoreductase</keyword>
<dbReference type="PANTHER" id="PTHR45331">
    <property type="entry name" value="OXIDOREDUCTASE, IRON-SULPHUR BINDING SUBUNIT-RELATED-RELATED"/>
    <property type="match status" value="1"/>
</dbReference>
<dbReference type="InterPro" id="IPR012675">
    <property type="entry name" value="Beta-grasp_dom_sf"/>
</dbReference>
<evidence type="ECO:0000256" key="1">
    <source>
        <dbReference type="ARBA" id="ARBA00022714"/>
    </source>
</evidence>
<feature type="domain" description="2Fe-2S ferredoxin-type" evidence="7">
    <location>
        <begin position="2"/>
        <end position="78"/>
    </location>
</feature>
<name>A0A544W1K1_9MYCO</name>
<dbReference type="EMBL" id="VIFX01000015">
    <property type="protein sequence ID" value="TQR86117.1"/>
    <property type="molecule type" value="Genomic_DNA"/>
</dbReference>
<evidence type="ECO:0000313" key="8">
    <source>
        <dbReference type="EMBL" id="TQR86117.1"/>
    </source>
</evidence>
<dbReference type="InterPro" id="IPR006058">
    <property type="entry name" value="2Fe2S_fd_BS"/>
</dbReference>
<evidence type="ECO:0000256" key="6">
    <source>
        <dbReference type="ARBA" id="ARBA00060707"/>
    </source>
</evidence>
<keyword evidence="1" id="KW-0001">2Fe-2S</keyword>
<dbReference type="SUPFAM" id="SSF54292">
    <property type="entry name" value="2Fe-2S ferredoxin-like"/>
    <property type="match status" value="1"/>
</dbReference>
<dbReference type="PROSITE" id="PS51085">
    <property type="entry name" value="2FE2S_FER_2"/>
    <property type="match status" value="1"/>
</dbReference>
<dbReference type="CDD" id="cd00207">
    <property type="entry name" value="fer2"/>
    <property type="match status" value="1"/>
</dbReference>
<accession>A0A544W1K1</accession>
<keyword evidence="2" id="KW-0479">Metal-binding</keyword>
<dbReference type="Pfam" id="PF00111">
    <property type="entry name" value="Fer2"/>
    <property type="match status" value="1"/>
</dbReference>
<comment type="caution">
    <text evidence="8">The sequence shown here is derived from an EMBL/GenBank/DDBJ whole genome shotgun (WGS) entry which is preliminary data.</text>
</comment>
<dbReference type="GO" id="GO:0016903">
    <property type="term" value="F:oxidoreductase activity, acting on the aldehyde or oxo group of donors"/>
    <property type="evidence" value="ECO:0007669"/>
    <property type="project" value="TreeGrafter"/>
</dbReference>
<dbReference type="Gene3D" id="1.10.150.120">
    <property type="entry name" value="[2Fe-2S]-binding domain"/>
    <property type="match status" value="1"/>
</dbReference>
<dbReference type="InterPro" id="IPR036010">
    <property type="entry name" value="2Fe-2S_ferredoxin-like_sf"/>
</dbReference>
<dbReference type="PANTHER" id="PTHR45331:SF2">
    <property type="entry name" value="OXIDOREDUCTASE WITH IRON-SULFUR SUBUNIT"/>
    <property type="match status" value="1"/>
</dbReference>
<keyword evidence="9" id="KW-1185">Reference proteome</keyword>
<evidence type="ECO:0000256" key="2">
    <source>
        <dbReference type="ARBA" id="ARBA00022723"/>
    </source>
</evidence>
<keyword evidence="4" id="KW-0408">Iron</keyword>
<protein>
    <submittedName>
        <fullName evidence="8">2Fe-2S iron-sulfur cluster binding domain-containing protein</fullName>
    </submittedName>
</protein>
<dbReference type="Proteomes" id="UP000315759">
    <property type="component" value="Unassembled WGS sequence"/>
</dbReference>
<dbReference type="AlphaFoldDB" id="A0A544W1K1"/>
<proteinExistence type="predicted"/>
<reference evidence="8 9" key="1">
    <citation type="submission" date="2018-10" db="EMBL/GenBank/DDBJ databases">
        <title>Draft genome of Mycobacterium hodleri strain B.</title>
        <authorList>
            <person name="Amande T.J."/>
            <person name="Mcgenity T.J."/>
        </authorList>
    </citation>
    <scope>NUCLEOTIDE SEQUENCE [LARGE SCALE GENOMIC DNA]</scope>
    <source>
        <strain evidence="8 9">B</strain>
    </source>
</reference>
<dbReference type="PROSITE" id="PS00197">
    <property type="entry name" value="2FE2S_FER_1"/>
    <property type="match status" value="1"/>
</dbReference>
<comment type="pathway">
    <text evidence="6">Alkaloid degradation; nicotine degradation.</text>
</comment>
<keyword evidence="5" id="KW-0411">Iron-sulfur</keyword>
<evidence type="ECO:0000256" key="3">
    <source>
        <dbReference type="ARBA" id="ARBA00023002"/>
    </source>
</evidence>